<comment type="similarity">
    <text evidence="2">Belongs to the strictosidine synthase family.</text>
</comment>
<dbReference type="InterPro" id="IPR018119">
    <property type="entry name" value="Strictosidine_synth_cons-reg"/>
</dbReference>
<protein>
    <recommendedName>
        <fullName evidence="6">Strictosidine synthase conserved region domain-containing protein</fullName>
    </recommendedName>
</protein>
<proteinExistence type="inferred from homology"/>
<dbReference type="PANTHER" id="PTHR10426">
    <property type="entry name" value="STRICTOSIDINE SYNTHASE-RELATED"/>
    <property type="match status" value="1"/>
</dbReference>
<dbReference type="AlphaFoldDB" id="A2Z0L4"/>
<comment type="subcellular location">
    <subcellularLocation>
        <location evidence="1">Vacuole</location>
    </subcellularLocation>
</comment>
<dbReference type="GO" id="GO:0012505">
    <property type="term" value="C:endomembrane system"/>
    <property type="evidence" value="ECO:0007669"/>
    <property type="project" value="TreeGrafter"/>
</dbReference>
<organism evidence="7 8">
    <name type="scientific">Oryza sativa subsp. indica</name>
    <name type="common">Rice</name>
    <dbReference type="NCBI Taxonomy" id="39946"/>
    <lineage>
        <taxon>Eukaryota</taxon>
        <taxon>Viridiplantae</taxon>
        <taxon>Streptophyta</taxon>
        <taxon>Embryophyta</taxon>
        <taxon>Tracheophyta</taxon>
        <taxon>Spermatophyta</taxon>
        <taxon>Magnoliopsida</taxon>
        <taxon>Liliopsida</taxon>
        <taxon>Poales</taxon>
        <taxon>Poaceae</taxon>
        <taxon>BOP clade</taxon>
        <taxon>Oryzoideae</taxon>
        <taxon>Oryzeae</taxon>
        <taxon>Oryzinae</taxon>
        <taxon>Oryza</taxon>
        <taxon>Oryza sativa</taxon>
    </lineage>
</organism>
<evidence type="ECO:0000256" key="2">
    <source>
        <dbReference type="ARBA" id="ARBA00009191"/>
    </source>
</evidence>
<dbReference type="GO" id="GO:0016787">
    <property type="term" value="F:hydrolase activity"/>
    <property type="evidence" value="ECO:0007669"/>
    <property type="project" value="TreeGrafter"/>
</dbReference>
<dbReference type="Gramene" id="BGIOSGA030646-TA">
    <property type="protein sequence ID" value="BGIOSGA030646-PA"/>
    <property type="gene ID" value="BGIOSGA030646"/>
</dbReference>
<dbReference type="Proteomes" id="UP000007015">
    <property type="component" value="Chromosome 9"/>
</dbReference>
<dbReference type="EMBL" id="CM000134">
    <property type="protein sequence ID" value="EAZ08875.1"/>
    <property type="molecule type" value="Genomic_DNA"/>
</dbReference>
<keyword evidence="8" id="KW-1185">Reference proteome</keyword>
<keyword evidence="4" id="KW-0325">Glycoprotein</keyword>
<sequence length="281" mass="29590">MAFTCSAAAAAASSLVKLLVLVAAVAATTSAGGGDEPTYETKSIDPSLAVMMLPAPVTGPESLAFDGRGDGPYTGGSDGRILRWRGGRLGWTEFAYNSRHKAPARGGLAEVVATEAAGVPFNFLNGLDVDQRTGDVYFTDSSTTYRRSLHLLVVATGDETGRLLRYDARRRRVTVLHSGLPYPNGIVVSDDGTHVVVAHTGLCELRRYWLRGPRAGKSETFAEVPGYPDNMRRDGAGGYWVALSLGADSDDVVPTVAVRVAAAKNGGAAVVAEALFRGFTL</sequence>
<reference evidence="7 8" key="1">
    <citation type="journal article" date="2005" name="PLoS Biol.">
        <title>The genomes of Oryza sativa: a history of duplications.</title>
        <authorList>
            <person name="Yu J."/>
            <person name="Wang J."/>
            <person name="Lin W."/>
            <person name="Li S."/>
            <person name="Li H."/>
            <person name="Zhou J."/>
            <person name="Ni P."/>
            <person name="Dong W."/>
            <person name="Hu S."/>
            <person name="Zeng C."/>
            <person name="Zhang J."/>
            <person name="Zhang Y."/>
            <person name="Li R."/>
            <person name="Xu Z."/>
            <person name="Li S."/>
            <person name="Li X."/>
            <person name="Zheng H."/>
            <person name="Cong L."/>
            <person name="Lin L."/>
            <person name="Yin J."/>
            <person name="Geng J."/>
            <person name="Li G."/>
            <person name="Shi J."/>
            <person name="Liu J."/>
            <person name="Lv H."/>
            <person name="Li J."/>
            <person name="Wang J."/>
            <person name="Deng Y."/>
            <person name="Ran L."/>
            <person name="Shi X."/>
            <person name="Wang X."/>
            <person name="Wu Q."/>
            <person name="Li C."/>
            <person name="Ren X."/>
            <person name="Wang J."/>
            <person name="Wang X."/>
            <person name="Li D."/>
            <person name="Liu D."/>
            <person name="Zhang X."/>
            <person name="Ji Z."/>
            <person name="Zhao W."/>
            <person name="Sun Y."/>
            <person name="Zhang Z."/>
            <person name="Bao J."/>
            <person name="Han Y."/>
            <person name="Dong L."/>
            <person name="Ji J."/>
            <person name="Chen P."/>
            <person name="Wu S."/>
            <person name="Liu J."/>
            <person name="Xiao Y."/>
            <person name="Bu D."/>
            <person name="Tan J."/>
            <person name="Yang L."/>
            <person name="Ye C."/>
            <person name="Zhang J."/>
            <person name="Xu J."/>
            <person name="Zhou Y."/>
            <person name="Yu Y."/>
            <person name="Zhang B."/>
            <person name="Zhuang S."/>
            <person name="Wei H."/>
            <person name="Liu B."/>
            <person name="Lei M."/>
            <person name="Yu H."/>
            <person name="Li Y."/>
            <person name="Xu H."/>
            <person name="Wei S."/>
            <person name="He X."/>
            <person name="Fang L."/>
            <person name="Zhang Z."/>
            <person name="Zhang Y."/>
            <person name="Huang X."/>
            <person name="Su Z."/>
            <person name="Tong W."/>
            <person name="Li J."/>
            <person name="Tong Z."/>
            <person name="Li S."/>
            <person name="Ye J."/>
            <person name="Wang L."/>
            <person name="Fang L."/>
            <person name="Lei T."/>
            <person name="Chen C."/>
            <person name="Chen H."/>
            <person name="Xu Z."/>
            <person name="Li H."/>
            <person name="Huang H."/>
            <person name="Zhang F."/>
            <person name="Xu H."/>
            <person name="Li N."/>
            <person name="Zhao C."/>
            <person name="Li S."/>
            <person name="Dong L."/>
            <person name="Huang Y."/>
            <person name="Li L."/>
            <person name="Xi Y."/>
            <person name="Qi Q."/>
            <person name="Li W."/>
            <person name="Zhang B."/>
            <person name="Hu W."/>
            <person name="Zhang Y."/>
            <person name="Tian X."/>
            <person name="Jiao Y."/>
            <person name="Liang X."/>
            <person name="Jin J."/>
            <person name="Gao L."/>
            <person name="Zheng W."/>
            <person name="Hao B."/>
            <person name="Liu S."/>
            <person name="Wang W."/>
            <person name="Yuan L."/>
            <person name="Cao M."/>
            <person name="McDermott J."/>
            <person name="Samudrala R."/>
            <person name="Wang J."/>
            <person name="Wong G.K."/>
            <person name="Yang H."/>
        </authorList>
    </citation>
    <scope>NUCLEOTIDE SEQUENCE [LARGE SCALE GENOMIC DNA]</scope>
    <source>
        <strain evidence="8">cv. 93-11</strain>
    </source>
</reference>
<evidence type="ECO:0000256" key="1">
    <source>
        <dbReference type="ARBA" id="ARBA00004116"/>
    </source>
</evidence>
<dbReference type="Pfam" id="PF20067">
    <property type="entry name" value="SSL_N"/>
    <property type="match status" value="1"/>
</dbReference>
<evidence type="ECO:0000313" key="8">
    <source>
        <dbReference type="Proteomes" id="UP000007015"/>
    </source>
</evidence>
<dbReference type="SUPFAM" id="SSF63829">
    <property type="entry name" value="Calcium-dependent phosphotriesterase"/>
    <property type="match status" value="1"/>
</dbReference>
<dbReference type="PANTHER" id="PTHR10426:SF31">
    <property type="entry name" value="STRICTOSIDINE SYNTHASE 3"/>
    <property type="match status" value="1"/>
</dbReference>
<evidence type="ECO:0000256" key="4">
    <source>
        <dbReference type="ARBA" id="ARBA00023180"/>
    </source>
</evidence>
<gene>
    <name evidence="7" type="ORF">OsI_31135</name>
</gene>
<dbReference type="OMA" id="HVMVSHT"/>
<feature type="domain" description="Strictosidine synthase conserved region" evidence="6">
    <location>
        <begin position="125"/>
        <end position="212"/>
    </location>
</feature>
<dbReference type="Gene3D" id="2.120.10.30">
    <property type="entry name" value="TolB, C-terminal domain"/>
    <property type="match status" value="2"/>
</dbReference>
<feature type="signal peptide" evidence="5">
    <location>
        <begin position="1"/>
        <end position="27"/>
    </location>
</feature>
<evidence type="ECO:0000313" key="7">
    <source>
        <dbReference type="EMBL" id="EAZ08875.1"/>
    </source>
</evidence>
<name>A2Z0L4_ORYSI</name>
<evidence type="ECO:0000256" key="5">
    <source>
        <dbReference type="SAM" id="SignalP"/>
    </source>
</evidence>
<evidence type="ECO:0000259" key="6">
    <source>
        <dbReference type="Pfam" id="PF03088"/>
    </source>
</evidence>
<evidence type="ECO:0000256" key="3">
    <source>
        <dbReference type="ARBA" id="ARBA00022554"/>
    </source>
</evidence>
<dbReference type="HOGENOM" id="CLU_023267_2_1_1"/>
<dbReference type="InterPro" id="IPR011042">
    <property type="entry name" value="6-blade_b-propeller_TolB-like"/>
</dbReference>
<dbReference type="STRING" id="39946.A2Z0L4"/>
<keyword evidence="5" id="KW-0732">Signal</keyword>
<dbReference type="GO" id="GO:0005773">
    <property type="term" value="C:vacuole"/>
    <property type="evidence" value="ECO:0007669"/>
    <property type="project" value="UniProtKB-SubCell"/>
</dbReference>
<feature type="chain" id="PRO_5002649004" description="Strictosidine synthase conserved region domain-containing protein" evidence="5">
    <location>
        <begin position="28"/>
        <end position="281"/>
    </location>
</feature>
<dbReference type="Pfam" id="PF03088">
    <property type="entry name" value="Str_synth"/>
    <property type="match status" value="1"/>
</dbReference>
<keyword evidence="3" id="KW-0926">Vacuole</keyword>
<accession>A2Z0L4</accession>